<reference evidence="2 3" key="1">
    <citation type="journal article" date="2013" name="Genome Announc.">
        <title>Genome Sequence of the Pigment-Producing Bacterium Pseudogulbenkiania ferrooxidans, Isolated from Loktak Lake.</title>
        <authorList>
            <person name="Puranik S."/>
            <person name="Talkal R."/>
            <person name="Qureshi A."/>
            <person name="Khardenavis A."/>
            <person name="Kapley A."/>
            <person name="Purohit H.J."/>
        </authorList>
    </citation>
    <scope>NUCLEOTIDE SEQUENCE [LARGE SCALE GENOMIC DNA]</scope>
    <source>
        <strain evidence="2 3">EGD-HP2</strain>
    </source>
</reference>
<dbReference type="Proteomes" id="UP000016426">
    <property type="component" value="Unassembled WGS sequence"/>
</dbReference>
<keyword evidence="3" id="KW-1185">Reference proteome</keyword>
<dbReference type="EMBL" id="AVPH01000224">
    <property type="protein sequence ID" value="ERE06998.1"/>
    <property type="molecule type" value="Genomic_DNA"/>
</dbReference>
<keyword evidence="1" id="KW-1133">Transmembrane helix</keyword>
<protein>
    <submittedName>
        <fullName evidence="2">Uncharacterized protein</fullName>
    </submittedName>
</protein>
<feature type="transmembrane region" description="Helical" evidence="1">
    <location>
        <begin position="12"/>
        <end position="37"/>
    </location>
</feature>
<name>A0ABN0N791_9NEIS</name>
<evidence type="ECO:0000313" key="2">
    <source>
        <dbReference type="EMBL" id="ERE06998.1"/>
    </source>
</evidence>
<accession>A0ABN0N791</accession>
<keyword evidence="1" id="KW-0472">Membrane</keyword>
<proteinExistence type="predicted"/>
<evidence type="ECO:0000256" key="1">
    <source>
        <dbReference type="SAM" id="Phobius"/>
    </source>
</evidence>
<gene>
    <name evidence="2" type="ORF">O166_07575</name>
</gene>
<keyword evidence="1" id="KW-0812">Transmembrane</keyword>
<comment type="caution">
    <text evidence="2">The sequence shown here is derived from an EMBL/GenBank/DDBJ whole genome shotgun (WGS) entry which is preliminary data.</text>
</comment>
<evidence type="ECO:0000313" key="3">
    <source>
        <dbReference type="Proteomes" id="UP000016426"/>
    </source>
</evidence>
<organism evidence="2 3">
    <name type="scientific">Pseudogulbenkiania ferrooxidans EGD-HP2</name>
    <dbReference type="NCBI Taxonomy" id="1388764"/>
    <lineage>
        <taxon>Bacteria</taxon>
        <taxon>Pseudomonadati</taxon>
        <taxon>Pseudomonadota</taxon>
        <taxon>Betaproteobacteria</taxon>
        <taxon>Neisseriales</taxon>
        <taxon>Chromobacteriaceae</taxon>
        <taxon>Pseudogulbenkiania</taxon>
    </lineage>
</organism>
<sequence>MFCQGLLFLQRWIVALSIRLAIVRSISFIMILLNVLYAQGAIFMKGIEGINFLESSMFCFGEKGCRYRLSRQAALA</sequence>